<gene>
    <name evidence="2" type="ORF">PVAND_000908</name>
</gene>
<dbReference type="Proteomes" id="UP001107558">
    <property type="component" value="Chromosome 3"/>
</dbReference>
<evidence type="ECO:0000256" key="1">
    <source>
        <dbReference type="SAM" id="MobiDB-lite"/>
    </source>
</evidence>
<feature type="compositionally biased region" description="Basic and acidic residues" evidence="1">
    <location>
        <begin position="14"/>
        <end position="23"/>
    </location>
</feature>
<dbReference type="EMBL" id="JADBJN010000003">
    <property type="protein sequence ID" value="KAG5670660.1"/>
    <property type="molecule type" value="Genomic_DNA"/>
</dbReference>
<name>A0A9J6BLC3_POLVA</name>
<sequence>MQLKVESEMPSSERAARGQDRCNRTSSVYISNGSSVQSSNNSDVLEHQKPVLTIQVNQNQNNNSSNNETANNLVNIVSCFRATTTAAITHNGSSSNGIENLVHNNSNLPFNVSVNKNYDNNSSDRSEESLMNNKNNQNIVNIVENYDPNEITIAPNVTSTVDYSNVTLVDQSVGLIAEKIDSNAATAAAASESVINQITIVNDNGGDTIAVESVNNQNAKVVDENSQTFREQRRRERRERRQARQRAAQHGHHRHHMSMVHSSSRTNVSRGVNGMEQTTARVNGYEMLPDIINNHLPPPYSTLPIHQIPPSLIPTQPPPSHLPPPPPPIITAAPLPVVVDDCRFSFPIPIIRR</sequence>
<accession>A0A9J6BLC3</accession>
<proteinExistence type="predicted"/>
<feature type="region of interest" description="Disordered" evidence="1">
    <location>
        <begin position="1"/>
        <end position="23"/>
    </location>
</feature>
<evidence type="ECO:0000313" key="2">
    <source>
        <dbReference type="EMBL" id="KAG5670660.1"/>
    </source>
</evidence>
<keyword evidence="3" id="KW-1185">Reference proteome</keyword>
<protein>
    <submittedName>
        <fullName evidence="2">Uncharacterized protein</fullName>
    </submittedName>
</protein>
<feature type="compositionally biased region" description="Polar residues" evidence="1">
    <location>
        <begin position="260"/>
        <end position="270"/>
    </location>
</feature>
<reference evidence="2" key="1">
    <citation type="submission" date="2021-03" db="EMBL/GenBank/DDBJ databases">
        <title>Chromosome level genome of the anhydrobiotic midge Polypedilum vanderplanki.</title>
        <authorList>
            <person name="Yoshida Y."/>
            <person name="Kikawada T."/>
            <person name="Gusev O."/>
        </authorList>
    </citation>
    <scope>NUCLEOTIDE SEQUENCE</scope>
    <source>
        <strain evidence="2">NIAS01</strain>
        <tissue evidence="2">Whole body or cell culture</tissue>
    </source>
</reference>
<comment type="caution">
    <text evidence="2">The sequence shown here is derived from an EMBL/GenBank/DDBJ whole genome shotgun (WGS) entry which is preliminary data.</text>
</comment>
<organism evidence="2 3">
    <name type="scientific">Polypedilum vanderplanki</name>
    <name type="common">Sleeping chironomid midge</name>
    <dbReference type="NCBI Taxonomy" id="319348"/>
    <lineage>
        <taxon>Eukaryota</taxon>
        <taxon>Metazoa</taxon>
        <taxon>Ecdysozoa</taxon>
        <taxon>Arthropoda</taxon>
        <taxon>Hexapoda</taxon>
        <taxon>Insecta</taxon>
        <taxon>Pterygota</taxon>
        <taxon>Neoptera</taxon>
        <taxon>Endopterygota</taxon>
        <taxon>Diptera</taxon>
        <taxon>Nematocera</taxon>
        <taxon>Chironomoidea</taxon>
        <taxon>Chironomidae</taxon>
        <taxon>Chironominae</taxon>
        <taxon>Polypedilum</taxon>
        <taxon>Polypedilum</taxon>
    </lineage>
</organism>
<feature type="region of interest" description="Disordered" evidence="1">
    <location>
        <begin position="221"/>
        <end position="270"/>
    </location>
</feature>
<feature type="compositionally biased region" description="Basic residues" evidence="1">
    <location>
        <begin position="235"/>
        <end position="258"/>
    </location>
</feature>
<dbReference type="AlphaFoldDB" id="A0A9J6BLC3"/>
<evidence type="ECO:0000313" key="3">
    <source>
        <dbReference type="Proteomes" id="UP001107558"/>
    </source>
</evidence>